<protein>
    <recommendedName>
        <fullName evidence="1">Amidohydrolase-related domain-containing protein</fullName>
    </recommendedName>
</protein>
<dbReference type="EMBL" id="SNYW01000006">
    <property type="protein sequence ID" value="TDQ83847.1"/>
    <property type="molecule type" value="Genomic_DNA"/>
</dbReference>
<dbReference type="Gene3D" id="3.20.20.140">
    <property type="entry name" value="Metal-dependent hydrolases"/>
    <property type="match status" value="1"/>
</dbReference>
<gene>
    <name evidence="2" type="ORF">A8950_0391</name>
</gene>
<feature type="domain" description="Amidohydrolase-related" evidence="1">
    <location>
        <begin position="133"/>
        <end position="378"/>
    </location>
</feature>
<dbReference type="SUPFAM" id="SSF51556">
    <property type="entry name" value="Metallo-dependent hydrolases"/>
    <property type="match status" value="1"/>
</dbReference>
<evidence type="ECO:0000259" key="1">
    <source>
        <dbReference type="Pfam" id="PF04909"/>
    </source>
</evidence>
<dbReference type="InterPro" id="IPR032466">
    <property type="entry name" value="Metal_Hydrolase"/>
</dbReference>
<dbReference type="OrthoDB" id="8244441at2"/>
<dbReference type="RefSeq" id="WP_133611883.1">
    <property type="nucleotide sequence ID" value="NZ_SNYW01000006.1"/>
</dbReference>
<dbReference type="InterPro" id="IPR006680">
    <property type="entry name" value="Amidohydro-rel"/>
</dbReference>
<dbReference type="PANTHER" id="PTHR43383:SF2">
    <property type="entry name" value="AMIDOHYDROLASE 2 FAMILY PROTEIN"/>
    <property type="match status" value="1"/>
</dbReference>
<accession>A0A4R6WW01</accession>
<evidence type="ECO:0000313" key="2">
    <source>
        <dbReference type="EMBL" id="TDQ83847.1"/>
    </source>
</evidence>
<dbReference type="PANTHER" id="PTHR43383">
    <property type="entry name" value="NODULIN 6"/>
    <property type="match status" value="1"/>
</dbReference>
<dbReference type="GO" id="GO:0016787">
    <property type="term" value="F:hydrolase activity"/>
    <property type="evidence" value="ECO:0007669"/>
    <property type="project" value="InterPro"/>
</dbReference>
<keyword evidence="3" id="KW-1185">Reference proteome</keyword>
<dbReference type="Proteomes" id="UP000295783">
    <property type="component" value="Unassembled WGS sequence"/>
</dbReference>
<name>A0A4R6WW01_9PROT</name>
<reference evidence="2 3" key="1">
    <citation type="submission" date="2019-03" db="EMBL/GenBank/DDBJ databases">
        <title>Genomic Encyclopedia of Type Strains, Phase III (KMG-III): the genomes of soil and plant-associated and newly described type strains.</title>
        <authorList>
            <person name="Whitman W."/>
        </authorList>
    </citation>
    <scope>NUCLEOTIDE SEQUENCE [LARGE SCALE GENOMIC DNA]</scope>
    <source>
        <strain evidence="2 3">CGMCC 1.7660</strain>
    </source>
</reference>
<sequence>MLTDKDVAGPLVDHHCHGVSPAELDFAGFQALFSESYRPAPKGTTEFQKPLGLAIRRWCAPVLDLEPSCAPEAYVERRLVLGAAEVNRRFLRGSGLDELLVDTGHRSSAIAGIAEMAEIAGRPTREIARIEAIAEEAARGCSSAAGFAQAFADLLEARARQSVGLKTIVAYRCTFRIDQTAPDKASVDAAADRWFRHAAEIGKFRLEDPIIVRHGLWLGAEICRQRKLPMQVHVGFGDPDVYMHACDPTHFTDFIAAMEKWEVPITLLHNYPFQREAAWLSEIFQNVYYDVGVILNYAAPMATDILGEAMEMGKYSKLLYSSDAFGLSELYYLGALLFRRSLMKVLNRWLAEDACSVADAEEIIRMVAQENARRIYPIN</sequence>
<evidence type="ECO:0000313" key="3">
    <source>
        <dbReference type="Proteomes" id="UP000295783"/>
    </source>
</evidence>
<comment type="caution">
    <text evidence="2">The sequence shown here is derived from an EMBL/GenBank/DDBJ whole genome shotgun (WGS) entry which is preliminary data.</text>
</comment>
<dbReference type="Pfam" id="PF04909">
    <property type="entry name" value="Amidohydro_2"/>
    <property type="match status" value="1"/>
</dbReference>
<organism evidence="2 3">
    <name type="scientific">Dongia mobilis</name>
    <dbReference type="NCBI Taxonomy" id="578943"/>
    <lineage>
        <taxon>Bacteria</taxon>
        <taxon>Pseudomonadati</taxon>
        <taxon>Pseudomonadota</taxon>
        <taxon>Alphaproteobacteria</taxon>
        <taxon>Rhodospirillales</taxon>
        <taxon>Dongiaceae</taxon>
        <taxon>Dongia</taxon>
    </lineage>
</organism>
<proteinExistence type="predicted"/>
<dbReference type="AlphaFoldDB" id="A0A4R6WW01"/>